<comment type="similarity">
    <text evidence="1 7">Belongs to the AAA ATPase family. PCH2 subfamily.</text>
</comment>
<protein>
    <recommendedName>
        <fullName evidence="2 7">Pachytene checkpoint protein 2 homolog</fullName>
    </recommendedName>
</protein>
<dbReference type="SMART" id="SM00382">
    <property type="entry name" value="AAA"/>
    <property type="match status" value="1"/>
</dbReference>
<dbReference type="Gene3D" id="3.40.50.300">
    <property type="entry name" value="P-loop containing nucleotide triphosphate hydrolases"/>
    <property type="match status" value="1"/>
</dbReference>
<keyword evidence="3 6" id="KW-0547">Nucleotide-binding</keyword>
<proteinExistence type="inferred from homology"/>
<gene>
    <name evidence="10" type="ORF">SI7747_11014410</name>
</gene>
<dbReference type="FunFam" id="3.40.50.300:FF:000680">
    <property type="entry name" value="pachytene checkpoint protein 2 homolog"/>
    <property type="match status" value="1"/>
</dbReference>
<dbReference type="Proteomes" id="UP001189122">
    <property type="component" value="Unassembled WGS sequence"/>
</dbReference>
<dbReference type="GO" id="GO:0005694">
    <property type="term" value="C:chromosome"/>
    <property type="evidence" value="ECO:0007669"/>
    <property type="project" value="TreeGrafter"/>
</dbReference>
<dbReference type="PRINTS" id="PR00300">
    <property type="entry name" value="CLPPROTEASEA"/>
</dbReference>
<evidence type="ECO:0000256" key="2">
    <source>
        <dbReference type="ARBA" id="ARBA00022364"/>
    </source>
</evidence>
<comment type="function">
    <text evidence="7">Plays a key role in chromosome recombination during meiosis.</text>
</comment>
<dbReference type="CDD" id="cd19508">
    <property type="entry name" value="RecA-like_Pch2-like"/>
    <property type="match status" value="1"/>
</dbReference>
<dbReference type="GO" id="GO:0005524">
    <property type="term" value="F:ATP binding"/>
    <property type="evidence" value="ECO:0007669"/>
    <property type="project" value="UniProtKB-KW"/>
</dbReference>
<dbReference type="PANTHER" id="PTHR45991:SF1">
    <property type="entry name" value="PACHYTENE CHECKPOINT PROTEIN 2 HOMOLOG"/>
    <property type="match status" value="1"/>
</dbReference>
<reference evidence="10 11" key="1">
    <citation type="submission" date="2019-12" db="EMBL/GenBank/DDBJ databases">
        <authorList>
            <person name="Scholz U."/>
            <person name="Mascher M."/>
            <person name="Fiebig A."/>
        </authorList>
    </citation>
    <scope>NUCLEOTIDE SEQUENCE</scope>
</reference>
<dbReference type="InterPro" id="IPR027417">
    <property type="entry name" value="P-loop_NTPase"/>
</dbReference>
<evidence type="ECO:0000259" key="9">
    <source>
        <dbReference type="SMART" id="SM00382"/>
    </source>
</evidence>
<evidence type="ECO:0000256" key="6">
    <source>
        <dbReference type="RuleBase" id="RU003651"/>
    </source>
</evidence>
<keyword evidence="7" id="KW-0539">Nucleus</keyword>
<dbReference type="EMBL" id="LR743598">
    <property type="protein sequence ID" value="CAA2628769.1"/>
    <property type="molecule type" value="Genomic_DNA"/>
</dbReference>
<name>A0A7I8JCX0_SPIIN</name>
<dbReference type="InterPro" id="IPR003593">
    <property type="entry name" value="AAA+_ATPase"/>
</dbReference>
<keyword evidence="11" id="KW-1185">Reference proteome</keyword>
<dbReference type="Pfam" id="PF23242">
    <property type="entry name" value="AAA_lid_TRIP13_C"/>
    <property type="match status" value="1"/>
</dbReference>
<dbReference type="Pfam" id="PF23563">
    <property type="entry name" value="TRIP13_N"/>
    <property type="match status" value="1"/>
</dbReference>
<dbReference type="GO" id="GO:0051598">
    <property type="term" value="P:meiotic recombination checkpoint signaling"/>
    <property type="evidence" value="ECO:0007669"/>
    <property type="project" value="TreeGrafter"/>
</dbReference>
<dbReference type="PANTHER" id="PTHR45991">
    <property type="entry name" value="PACHYTENE CHECKPOINT PROTEIN 2"/>
    <property type="match status" value="1"/>
</dbReference>
<evidence type="ECO:0000256" key="3">
    <source>
        <dbReference type="ARBA" id="ARBA00022741"/>
    </source>
</evidence>
<sequence>MTSSMEFSIHNSPSGGKPPGSYLLVEPAVPLLWRMKRSSSRVIEVCMKPSSTTREEDLRSAVERMLENRSLSYRDGPIPVPSDDPFLLENIKRIQICDSDEWEQNHKVLLFWQVKPVVHVYQLSEEGPGEELSGDGVLASFNEWMLPAKEFDGLWESLVYETGLKQRLLRYAASALLFTERGVDPCLYHSFTWPPGTGKTSLCKALAQKLSIRFKSRFSQCQLVEVNAHSLFSKWFSESGKLVAKLFQKIQEMVEEESSLVFVLIDEVESLAAARKAALSGSEPSDSIRVVNALLTQMDRLKSWPNVIILTTSNITTAIDIAFVDRADIKAYVGPPAVQARYEILRSCVQELVRTRVVTPPQVAQLLGETMGASVSPEVGGSADPISKLLLQVAEECKGLSGRSLRKLPFLAHAALTSPYCDIIKFLHALEETARREIAEVLPS</sequence>
<evidence type="ECO:0000256" key="8">
    <source>
        <dbReference type="SAM" id="MobiDB-lite"/>
    </source>
</evidence>
<evidence type="ECO:0000313" key="10">
    <source>
        <dbReference type="EMBL" id="CAA2628769.1"/>
    </source>
</evidence>
<dbReference type="Pfam" id="PF00004">
    <property type="entry name" value="AAA"/>
    <property type="match status" value="1"/>
</dbReference>
<feature type="region of interest" description="Disordered" evidence="8">
    <location>
        <begin position="1"/>
        <end position="20"/>
    </location>
</feature>
<dbReference type="AlphaFoldDB" id="A0A7I8JCX0"/>
<evidence type="ECO:0000256" key="1">
    <source>
        <dbReference type="ARBA" id="ARBA00007271"/>
    </source>
</evidence>
<dbReference type="PROSITE" id="PS00674">
    <property type="entry name" value="AAA"/>
    <property type="match status" value="1"/>
</dbReference>
<evidence type="ECO:0000256" key="7">
    <source>
        <dbReference type="RuleBase" id="RU369050"/>
    </source>
</evidence>
<evidence type="ECO:0000256" key="4">
    <source>
        <dbReference type="ARBA" id="ARBA00022840"/>
    </source>
</evidence>
<dbReference type="GO" id="GO:0016887">
    <property type="term" value="F:ATP hydrolysis activity"/>
    <property type="evidence" value="ECO:0007669"/>
    <property type="project" value="InterPro"/>
</dbReference>
<comment type="subcellular location">
    <subcellularLocation>
        <location evidence="7">Nucleus</location>
    </subcellularLocation>
</comment>
<dbReference type="GO" id="GO:0007131">
    <property type="term" value="P:reciprocal meiotic recombination"/>
    <property type="evidence" value="ECO:0007669"/>
    <property type="project" value="UniProtKB-UniRule"/>
</dbReference>
<dbReference type="InterPro" id="IPR003960">
    <property type="entry name" value="ATPase_AAA_CS"/>
</dbReference>
<dbReference type="InterPro" id="IPR058249">
    <property type="entry name" value="Pch2_C"/>
</dbReference>
<evidence type="ECO:0000256" key="5">
    <source>
        <dbReference type="ARBA" id="ARBA00023254"/>
    </source>
</evidence>
<dbReference type="InterPro" id="IPR001270">
    <property type="entry name" value="ClpA/B"/>
</dbReference>
<dbReference type="SUPFAM" id="SSF52540">
    <property type="entry name" value="P-loop containing nucleoside triphosphate hydrolases"/>
    <property type="match status" value="1"/>
</dbReference>
<feature type="domain" description="AAA+ ATPase" evidence="9">
    <location>
        <begin position="188"/>
        <end position="337"/>
    </location>
</feature>
<dbReference type="GO" id="GO:0005634">
    <property type="term" value="C:nucleus"/>
    <property type="evidence" value="ECO:0007669"/>
    <property type="project" value="UniProtKB-SubCell"/>
</dbReference>
<feature type="compositionally biased region" description="Polar residues" evidence="8">
    <location>
        <begin position="1"/>
        <end position="14"/>
    </location>
</feature>
<keyword evidence="5 7" id="KW-0469">Meiosis</keyword>
<evidence type="ECO:0000313" key="11">
    <source>
        <dbReference type="Proteomes" id="UP001189122"/>
    </source>
</evidence>
<dbReference type="InterPro" id="IPR003959">
    <property type="entry name" value="ATPase_AAA_core"/>
</dbReference>
<accession>A0A7I8JCX0</accession>
<dbReference type="InterPro" id="IPR044539">
    <property type="entry name" value="Pch2-like"/>
</dbReference>
<organism evidence="10">
    <name type="scientific">Spirodela intermedia</name>
    <name type="common">Intermediate duckweed</name>
    <dbReference type="NCBI Taxonomy" id="51605"/>
    <lineage>
        <taxon>Eukaryota</taxon>
        <taxon>Viridiplantae</taxon>
        <taxon>Streptophyta</taxon>
        <taxon>Embryophyta</taxon>
        <taxon>Tracheophyta</taxon>
        <taxon>Spermatophyta</taxon>
        <taxon>Magnoliopsida</taxon>
        <taxon>Liliopsida</taxon>
        <taxon>Araceae</taxon>
        <taxon>Lemnoideae</taxon>
        <taxon>Spirodela</taxon>
    </lineage>
</organism>
<keyword evidence="4 6" id="KW-0067">ATP-binding</keyword>
<dbReference type="EMBL" id="CACRZD030000011">
    <property type="protein sequence ID" value="CAA6668016.1"/>
    <property type="molecule type" value="Genomic_DNA"/>
</dbReference>